<dbReference type="SMART" id="SM00028">
    <property type="entry name" value="TPR"/>
    <property type="match status" value="3"/>
</dbReference>
<dbReference type="PANTHER" id="PTHR35205:SF1">
    <property type="entry name" value="ZU5 DOMAIN-CONTAINING PROTEIN"/>
    <property type="match status" value="1"/>
</dbReference>
<dbReference type="InterPro" id="IPR011990">
    <property type="entry name" value="TPR-like_helical_dom_sf"/>
</dbReference>
<dbReference type="InterPro" id="IPR019734">
    <property type="entry name" value="TPR_rpt"/>
</dbReference>
<accession>A0A6A6GL27</accession>
<dbReference type="Gene3D" id="3.40.50.300">
    <property type="entry name" value="P-loop containing nucleotide triphosphate hydrolases"/>
    <property type="match status" value="1"/>
</dbReference>
<dbReference type="AlphaFoldDB" id="A0A6A6GL27"/>
<dbReference type="Gene3D" id="1.25.40.10">
    <property type="entry name" value="Tetratricopeptide repeat domain"/>
    <property type="match status" value="1"/>
</dbReference>
<keyword evidence="4" id="KW-1185">Reference proteome</keyword>
<gene>
    <name evidence="3" type="ORF">BDZ85DRAFT_50329</name>
</gene>
<evidence type="ECO:0000259" key="2">
    <source>
        <dbReference type="Pfam" id="PF25000"/>
    </source>
</evidence>
<dbReference type="SUPFAM" id="SSF48452">
    <property type="entry name" value="TPR-like"/>
    <property type="match status" value="2"/>
</dbReference>
<dbReference type="PANTHER" id="PTHR35205">
    <property type="entry name" value="NB-ARC AND TPR DOMAIN PROTEIN"/>
    <property type="match status" value="1"/>
</dbReference>
<dbReference type="PROSITE" id="PS50005">
    <property type="entry name" value="TPR"/>
    <property type="match status" value="1"/>
</dbReference>
<dbReference type="Pfam" id="PF25000">
    <property type="entry name" value="DUF7779"/>
    <property type="match status" value="1"/>
</dbReference>
<organism evidence="3 4">
    <name type="scientific">Elsinoe ampelina</name>
    <dbReference type="NCBI Taxonomy" id="302913"/>
    <lineage>
        <taxon>Eukaryota</taxon>
        <taxon>Fungi</taxon>
        <taxon>Dikarya</taxon>
        <taxon>Ascomycota</taxon>
        <taxon>Pezizomycotina</taxon>
        <taxon>Dothideomycetes</taxon>
        <taxon>Dothideomycetidae</taxon>
        <taxon>Myriangiales</taxon>
        <taxon>Elsinoaceae</taxon>
        <taxon>Elsinoe</taxon>
    </lineage>
</organism>
<dbReference type="OrthoDB" id="6161812at2759"/>
<keyword evidence="1" id="KW-0802">TPR repeat</keyword>
<name>A0A6A6GL27_9PEZI</name>
<dbReference type="InterPro" id="IPR056681">
    <property type="entry name" value="DUF7779"/>
</dbReference>
<feature type="repeat" description="TPR" evidence="1">
    <location>
        <begin position="467"/>
        <end position="500"/>
    </location>
</feature>
<evidence type="ECO:0000313" key="3">
    <source>
        <dbReference type="EMBL" id="KAF2226462.1"/>
    </source>
</evidence>
<protein>
    <recommendedName>
        <fullName evidence="2">DUF7779 domain-containing protein</fullName>
    </recommendedName>
</protein>
<dbReference type="GO" id="GO:0043531">
    <property type="term" value="F:ADP binding"/>
    <property type="evidence" value="ECO:0007669"/>
    <property type="project" value="InterPro"/>
</dbReference>
<dbReference type="Proteomes" id="UP000799538">
    <property type="component" value="Unassembled WGS sequence"/>
</dbReference>
<sequence length="710" mass="81037">MCGVGKTDLALQFIHTQMSSYDAIFFIDASGYSQLSTDFNNIAVELGLVDQDQVSDVDTRRQHIKAWLEGRHPYASEVQVSWLLVFDNADKLELLFDYLPSRGNGAILVTSRDPDAKNIMYFAEAGIDLDPFSDEDGTNLLRKLTECDQTDTELLASRKMAQSLGCLPLALVQMAGAIKKREISVQESLAIVEKQDKYAKFRTMDNAIQRRRYKYSLATAFNFDALTHTTSELLKVLAVLHPDRIPERLFTTGDDVNNWQTVDDLAAGDTHDAFETSRVELRECSMIKRDKRDRVVSIHRVTAQEVRAQMSREELNRVLRKAVDLLSAKFLYSELKKKTTAERWAICQVYFPHVDSVSMLLEEQFDRCGYPDDAFPIAKLLWEAGAYSRERGMAYVSRRYLKQSLALCETCPSTREQRDLLAWIHYELGAVAFSVHDSKASMQHNLNLMQLCKSAAEETGIPSAMLAAAHNQLGVAYTLVDDFETALSLFRQSIAVYRSLEDFSIDMLAFPVANLGLTFWVLDKYDDAEQTFASALEEREAKFGVMDRLSYKTGRILYGYGNVLESKALLLQRGNTSTEGEVKTLMDRSYELHLRGMRQIEENQGDNHYRIADICHKLAGHHLRSCEYERARNYVDRALGIWGHQNWYRNLVCRTTFLKGRILLAQGLESEGRRCIEAAKFKRREILGLVVDDVDAQEEDFDKLVVFWCR</sequence>
<reference evidence="4" key="1">
    <citation type="journal article" date="2020" name="Stud. Mycol.">
        <title>101 Dothideomycetes genomes: A test case for predicting lifestyles and emergence of pathogens.</title>
        <authorList>
            <person name="Haridas S."/>
            <person name="Albert R."/>
            <person name="Binder M."/>
            <person name="Bloem J."/>
            <person name="LaButti K."/>
            <person name="Salamov A."/>
            <person name="Andreopoulos B."/>
            <person name="Baker S."/>
            <person name="Barry K."/>
            <person name="Bills G."/>
            <person name="Bluhm B."/>
            <person name="Cannon C."/>
            <person name="Castanera R."/>
            <person name="Culley D."/>
            <person name="Daum C."/>
            <person name="Ezra D."/>
            <person name="Gonzalez J."/>
            <person name="Henrissat B."/>
            <person name="Kuo A."/>
            <person name="Liang C."/>
            <person name="Lipzen A."/>
            <person name="Lutzoni F."/>
            <person name="Magnuson J."/>
            <person name="Mondo S."/>
            <person name="Nolan M."/>
            <person name="Ohm R."/>
            <person name="Pangilinan J."/>
            <person name="Park H.-J."/>
            <person name="Ramirez L."/>
            <person name="Alfaro M."/>
            <person name="Sun H."/>
            <person name="Tritt A."/>
            <person name="Yoshinaga Y."/>
            <person name="Zwiers L.-H."/>
            <person name="Turgeon B."/>
            <person name="Goodwin S."/>
            <person name="Spatafora J."/>
            <person name="Crous P."/>
            <person name="Grigoriev I."/>
        </authorList>
    </citation>
    <scope>NUCLEOTIDE SEQUENCE [LARGE SCALE GENOMIC DNA]</scope>
    <source>
        <strain evidence="4">CECT 20119</strain>
    </source>
</reference>
<dbReference type="InterPro" id="IPR027417">
    <property type="entry name" value="P-loop_NTPase"/>
</dbReference>
<evidence type="ECO:0000313" key="4">
    <source>
        <dbReference type="Proteomes" id="UP000799538"/>
    </source>
</evidence>
<proteinExistence type="predicted"/>
<dbReference type="EMBL" id="ML992502">
    <property type="protein sequence ID" value="KAF2226462.1"/>
    <property type="molecule type" value="Genomic_DNA"/>
</dbReference>
<dbReference type="SUPFAM" id="SSF52540">
    <property type="entry name" value="P-loop containing nucleoside triphosphate hydrolases"/>
    <property type="match status" value="1"/>
</dbReference>
<feature type="domain" description="DUF7779" evidence="2">
    <location>
        <begin position="222"/>
        <end position="314"/>
    </location>
</feature>
<evidence type="ECO:0000256" key="1">
    <source>
        <dbReference type="PROSITE-ProRule" id="PRU00339"/>
    </source>
</evidence>